<accession>A0A382TWD3</accession>
<feature type="non-terminal residue" evidence="1">
    <location>
        <position position="213"/>
    </location>
</feature>
<evidence type="ECO:0000313" key="1">
    <source>
        <dbReference type="EMBL" id="SVD25748.1"/>
    </source>
</evidence>
<dbReference type="EMBL" id="UINC01139292">
    <property type="protein sequence ID" value="SVD25748.1"/>
    <property type="molecule type" value="Genomic_DNA"/>
</dbReference>
<sequence>MSGYLSGRTSLTTVQTGDIAADAVTAAKIADDVLDSEHYAAASIDNEHLADDAVNAAEIGALSAALDINGQELILDADGNTSITADTDNQIDFKIAGADDFRMTANSMNVLSGSTLTIDSGATITNSGTATNFGVDPESAYAGVLETNANFVDQVIFGPSVDGRAWNGLWNKASLFSSLMLATIEDEGSNTEINIWDLTQQSAGVISTTALAT</sequence>
<organism evidence="1">
    <name type="scientific">marine metagenome</name>
    <dbReference type="NCBI Taxonomy" id="408172"/>
    <lineage>
        <taxon>unclassified sequences</taxon>
        <taxon>metagenomes</taxon>
        <taxon>ecological metagenomes</taxon>
    </lineage>
</organism>
<dbReference type="AlphaFoldDB" id="A0A382TWD3"/>
<protein>
    <submittedName>
        <fullName evidence="1">Uncharacterized protein</fullName>
    </submittedName>
</protein>
<reference evidence="1" key="1">
    <citation type="submission" date="2018-05" db="EMBL/GenBank/DDBJ databases">
        <authorList>
            <person name="Lanie J.A."/>
            <person name="Ng W.-L."/>
            <person name="Kazmierczak K.M."/>
            <person name="Andrzejewski T.M."/>
            <person name="Davidsen T.M."/>
            <person name="Wayne K.J."/>
            <person name="Tettelin H."/>
            <person name="Glass J.I."/>
            <person name="Rusch D."/>
            <person name="Podicherti R."/>
            <person name="Tsui H.-C.T."/>
            <person name="Winkler M.E."/>
        </authorList>
    </citation>
    <scope>NUCLEOTIDE SEQUENCE</scope>
</reference>
<gene>
    <name evidence="1" type="ORF">METZ01_LOCUS378602</name>
</gene>
<proteinExistence type="predicted"/>
<name>A0A382TWD3_9ZZZZ</name>